<dbReference type="SUPFAM" id="SSF50729">
    <property type="entry name" value="PH domain-like"/>
    <property type="match status" value="1"/>
</dbReference>
<dbReference type="AlphaFoldDB" id="A0A6F9DKU1"/>
<sequence>MEYIRTPKVENVRLMDNHSKNPIEGTLYLTATHLIFVDLNRRNETWIVHTHIQSVEKLSLVQSGSPLKIRCKTFQVLSFLIAEERDCHDLYSSLLKLSKPVRTEELYAFSYNPREEQLIQQEGWDLFGLNNDFLQMGLPTRFWKISRINNEFGLCETYPKLLSVPSLATPALLVGSAAFRSKRRLPVMSYLHKNGAVIVRCSQPMAGLNSRSIEDEAYVDLIRRSKTSPNDFMYIVDTRPMINAVANRAQGKGYENTDVYENIKYHFLGIDNIHVMRASLNKLLEACEDSSSSMGTWLDAINSSGWLKHVHSVLQVSSFIAQAVGVESRSVLVHCSDGWDRTAQTCALSSIMLNPHYRTIDGFLALVQKEWLHFGHKFTHRCGHIDGDNREVSPVFTQFVDAVWQLMRLKPCAFQFNERLLFDLHDHVFSCQFGTFLGNCAKERQQLSLAARTYSLWGWMMKRLDLYTNPLYRGSEHHREENQLLIPPSSPQFVKFWLSMYNRFDYGLQPRESVSTAVDVLNKETSALEKQVAMLKKLRQQLRIKRGILQPTPASNKDQQPTSKDFQNDSQVAIDQLYLNEPSSNGSLGQPLHSSPELTGLQRQNVSADNLLSLNSRSSPAMTRKGSPVLANKKKSPPAESKSVLNAVVGTSNLVVSFTARQADGSDEEPESDSNHCDVTNVSDVAATPSASNETITSWEILKPDVIDPTPILETSPSVESA</sequence>
<dbReference type="PROSITE" id="PS00383">
    <property type="entry name" value="TYR_PHOSPHATASE_1"/>
    <property type="match status" value="1"/>
</dbReference>
<dbReference type="InterPro" id="IPR003595">
    <property type="entry name" value="Tyr_Pase_cat"/>
</dbReference>
<dbReference type="Pfam" id="PF21098">
    <property type="entry name" value="PH-GRAM_MTMR6-like"/>
    <property type="match status" value="1"/>
</dbReference>
<gene>
    <name evidence="9" type="primary">Mtmr8</name>
</gene>
<evidence type="ECO:0000313" key="9">
    <source>
        <dbReference type="EMBL" id="CAB3264057.1"/>
    </source>
</evidence>
<feature type="compositionally biased region" description="Polar residues" evidence="7">
    <location>
        <begin position="552"/>
        <end position="566"/>
    </location>
</feature>
<protein>
    <submittedName>
        <fullName evidence="9">Myotubularin-related protein 8-like</fullName>
    </submittedName>
</protein>
<proteinExistence type="evidence at transcript level"/>
<dbReference type="PANTHER" id="PTHR10807">
    <property type="entry name" value="MYOTUBULARIN-RELATED"/>
    <property type="match status" value="1"/>
</dbReference>
<evidence type="ECO:0000256" key="5">
    <source>
        <dbReference type="PIRSR" id="PIRSR630564-2"/>
    </source>
</evidence>
<evidence type="ECO:0000256" key="3">
    <source>
        <dbReference type="ARBA" id="ARBA00023098"/>
    </source>
</evidence>
<accession>A0A6F9DKU1</accession>
<dbReference type="GO" id="GO:0005737">
    <property type="term" value="C:cytoplasm"/>
    <property type="evidence" value="ECO:0007669"/>
    <property type="project" value="TreeGrafter"/>
</dbReference>
<evidence type="ECO:0000256" key="4">
    <source>
        <dbReference type="PIRSR" id="PIRSR630564-1"/>
    </source>
</evidence>
<reference evidence="9" key="1">
    <citation type="submission" date="2020-04" db="EMBL/GenBank/DDBJ databases">
        <authorList>
            <person name="Neveu A P."/>
        </authorList>
    </citation>
    <scope>NUCLEOTIDE SEQUENCE</scope>
    <source>
        <tissue evidence="9">Whole embryo</tissue>
    </source>
</reference>
<feature type="active site" description="Phosphocysteine intermediate" evidence="4">
    <location>
        <position position="335"/>
    </location>
</feature>
<dbReference type="InterPro" id="IPR010569">
    <property type="entry name" value="Myotubularin-like_Pase_dom"/>
</dbReference>
<evidence type="ECO:0000256" key="2">
    <source>
        <dbReference type="ARBA" id="ARBA00022801"/>
    </source>
</evidence>
<feature type="compositionally biased region" description="Polar residues" evidence="7">
    <location>
        <begin position="677"/>
        <end position="693"/>
    </location>
</feature>
<name>A0A6F9DKU1_9ASCI</name>
<dbReference type="InterPro" id="IPR030564">
    <property type="entry name" value="Myotubularin"/>
</dbReference>
<dbReference type="FunFam" id="2.30.29.30:FF:000135">
    <property type="entry name" value="Myotubularin related protein 6"/>
    <property type="match status" value="1"/>
</dbReference>
<dbReference type="GO" id="GO:0046856">
    <property type="term" value="P:phosphatidylinositol dephosphorylation"/>
    <property type="evidence" value="ECO:0007669"/>
    <property type="project" value="TreeGrafter"/>
</dbReference>
<keyword evidence="3" id="KW-0443">Lipid metabolism</keyword>
<dbReference type="InterPro" id="IPR029021">
    <property type="entry name" value="Prot-tyrosine_phosphatase-like"/>
</dbReference>
<comment type="similarity">
    <text evidence="1">Belongs to the protein-tyrosine phosphatase family. Non-receptor class myotubularin subfamily.</text>
</comment>
<feature type="region of interest" description="Disordered" evidence="7">
    <location>
        <begin position="662"/>
        <end position="693"/>
    </location>
</feature>
<dbReference type="Gene3D" id="3.90.190.10">
    <property type="entry name" value="Protein tyrosine phosphatase superfamily"/>
    <property type="match status" value="1"/>
</dbReference>
<dbReference type="PROSITE" id="PS51339">
    <property type="entry name" value="PPASE_MYOTUBULARIN"/>
    <property type="match status" value="1"/>
</dbReference>
<dbReference type="GO" id="GO:0106018">
    <property type="term" value="F:phosphatidylinositol-3,5-bisphosphate phosphatase activity"/>
    <property type="evidence" value="ECO:0007669"/>
    <property type="project" value="TreeGrafter"/>
</dbReference>
<keyword evidence="2" id="KW-0378">Hydrolase</keyword>
<evidence type="ECO:0000256" key="6">
    <source>
        <dbReference type="SAM" id="Coils"/>
    </source>
</evidence>
<dbReference type="CDD" id="cd13210">
    <property type="entry name" value="PH-GRAM_MTMR6-like"/>
    <property type="match status" value="1"/>
</dbReference>
<organism evidence="9">
    <name type="scientific">Phallusia mammillata</name>
    <dbReference type="NCBI Taxonomy" id="59560"/>
    <lineage>
        <taxon>Eukaryota</taxon>
        <taxon>Metazoa</taxon>
        <taxon>Chordata</taxon>
        <taxon>Tunicata</taxon>
        <taxon>Ascidiacea</taxon>
        <taxon>Phlebobranchia</taxon>
        <taxon>Ascidiidae</taxon>
        <taxon>Phallusia</taxon>
    </lineage>
</organism>
<dbReference type="InterPro" id="IPR048994">
    <property type="entry name" value="PH-GRAM_MTMR6-9"/>
</dbReference>
<feature type="region of interest" description="Disordered" evidence="7">
    <location>
        <begin position="612"/>
        <end position="643"/>
    </location>
</feature>
<dbReference type="InterPro" id="IPR011993">
    <property type="entry name" value="PH-like_dom_sf"/>
</dbReference>
<evidence type="ECO:0000259" key="8">
    <source>
        <dbReference type="PROSITE" id="PS51339"/>
    </source>
</evidence>
<dbReference type="InterPro" id="IPR016130">
    <property type="entry name" value="Tyr_Pase_AS"/>
</dbReference>
<feature type="binding site" evidence="5">
    <location>
        <begin position="272"/>
        <end position="273"/>
    </location>
    <ligand>
        <name>substrate</name>
    </ligand>
</feature>
<evidence type="ECO:0000256" key="7">
    <source>
        <dbReference type="SAM" id="MobiDB-lite"/>
    </source>
</evidence>
<feature type="binding site" evidence="5">
    <location>
        <begin position="335"/>
        <end position="341"/>
    </location>
    <ligand>
        <name>substrate</name>
    </ligand>
</feature>
<dbReference type="PANTHER" id="PTHR10807:SF8">
    <property type="entry name" value="PHOSPHATIDYLINOSITOL-3-PHOSPHATE PHOSPHATASE"/>
    <property type="match status" value="1"/>
</dbReference>
<evidence type="ECO:0000256" key="1">
    <source>
        <dbReference type="ARBA" id="ARBA00007471"/>
    </source>
</evidence>
<dbReference type="SUPFAM" id="SSF52799">
    <property type="entry name" value="(Phosphotyrosine protein) phosphatases II"/>
    <property type="match status" value="1"/>
</dbReference>
<dbReference type="Gene3D" id="2.30.29.30">
    <property type="entry name" value="Pleckstrin-homology domain (PH domain)/Phosphotyrosine-binding domain (PTB)"/>
    <property type="match status" value="1"/>
</dbReference>
<dbReference type="Pfam" id="PF06602">
    <property type="entry name" value="Myotub-related"/>
    <property type="match status" value="1"/>
</dbReference>
<dbReference type="EMBL" id="LR788195">
    <property type="protein sequence ID" value="CAB3264057.1"/>
    <property type="molecule type" value="mRNA"/>
</dbReference>
<dbReference type="GO" id="GO:0004438">
    <property type="term" value="F:phosphatidylinositol-3-phosphate phosphatase activity"/>
    <property type="evidence" value="ECO:0007669"/>
    <property type="project" value="TreeGrafter"/>
</dbReference>
<feature type="compositionally biased region" description="Polar residues" evidence="7">
    <location>
        <begin position="612"/>
        <end position="621"/>
    </location>
</feature>
<feature type="domain" description="Myotubularin phosphatase" evidence="8">
    <location>
        <begin position="123"/>
        <end position="501"/>
    </location>
</feature>
<dbReference type="SMART" id="SM00404">
    <property type="entry name" value="PTPc_motif"/>
    <property type="match status" value="1"/>
</dbReference>
<keyword evidence="6" id="KW-0175">Coiled coil</keyword>
<feature type="coiled-coil region" evidence="6">
    <location>
        <begin position="518"/>
        <end position="545"/>
    </location>
</feature>
<feature type="region of interest" description="Disordered" evidence="7">
    <location>
        <begin position="546"/>
        <end position="566"/>
    </location>
</feature>